<name>A0A1R3HM88_COCAP</name>
<protein>
    <submittedName>
        <fullName evidence="2">Acyl-coenzyme A synthetase ACSM4, mitochondrial-like protein</fullName>
    </submittedName>
</protein>
<accession>A0A1R3HM88</accession>
<comment type="caution">
    <text evidence="2">The sequence shown here is derived from an EMBL/GenBank/DDBJ whole genome shotgun (WGS) entry which is preliminary data.</text>
</comment>
<evidence type="ECO:0000313" key="2">
    <source>
        <dbReference type="EMBL" id="OMO71496.1"/>
    </source>
</evidence>
<organism evidence="2 3">
    <name type="scientific">Corchorus capsularis</name>
    <name type="common">Jute</name>
    <dbReference type="NCBI Taxonomy" id="210143"/>
    <lineage>
        <taxon>Eukaryota</taxon>
        <taxon>Viridiplantae</taxon>
        <taxon>Streptophyta</taxon>
        <taxon>Embryophyta</taxon>
        <taxon>Tracheophyta</taxon>
        <taxon>Spermatophyta</taxon>
        <taxon>Magnoliopsida</taxon>
        <taxon>eudicotyledons</taxon>
        <taxon>Gunneridae</taxon>
        <taxon>Pentapetalae</taxon>
        <taxon>rosids</taxon>
        <taxon>malvids</taxon>
        <taxon>Malvales</taxon>
        <taxon>Malvaceae</taxon>
        <taxon>Grewioideae</taxon>
        <taxon>Apeibeae</taxon>
        <taxon>Corchorus</taxon>
    </lineage>
</organism>
<evidence type="ECO:0000313" key="3">
    <source>
        <dbReference type="Proteomes" id="UP000188268"/>
    </source>
</evidence>
<feature type="region of interest" description="Disordered" evidence="1">
    <location>
        <begin position="68"/>
        <end position="99"/>
    </location>
</feature>
<evidence type="ECO:0000256" key="1">
    <source>
        <dbReference type="SAM" id="MobiDB-lite"/>
    </source>
</evidence>
<dbReference type="Proteomes" id="UP000188268">
    <property type="component" value="Unassembled WGS sequence"/>
</dbReference>
<dbReference type="EMBL" id="AWWV01011593">
    <property type="protein sequence ID" value="OMO71496.1"/>
    <property type="molecule type" value="Genomic_DNA"/>
</dbReference>
<dbReference type="Gramene" id="OMO71496">
    <property type="protein sequence ID" value="OMO71496"/>
    <property type="gene ID" value="CCACVL1_18200"/>
</dbReference>
<sequence>MAAMITLPGRETKSISPFDFQLENILSEPPMSSLEQALSLSRTRPLSSFSSHLSFLSVKSSAIFVEVEKGKETEERNRFSSISLSARLDPPNQTHQNPR</sequence>
<reference evidence="2 3" key="1">
    <citation type="submission" date="2013-09" db="EMBL/GenBank/DDBJ databases">
        <title>Corchorus capsularis genome sequencing.</title>
        <authorList>
            <person name="Alam M."/>
            <person name="Haque M.S."/>
            <person name="Islam M.S."/>
            <person name="Emdad E.M."/>
            <person name="Islam M.M."/>
            <person name="Ahmed B."/>
            <person name="Halim A."/>
            <person name="Hossen Q.M.M."/>
            <person name="Hossain M.Z."/>
            <person name="Ahmed R."/>
            <person name="Khan M.M."/>
            <person name="Islam R."/>
            <person name="Rashid M.M."/>
            <person name="Khan S.A."/>
            <person name="Rahman M.S."/>
            <person name="Alam M."/>
        </authorList>
    </citation>
    <scope>NUCLEOTIDE SEQUENCE [LARGE SCALE GENOMIC DNA]</scope>
    <source>
        <strain evidence="3">cv. CVL-1</strain>
        <tissue evidence="2">Whole seedling</tissue>
    </source>
</reference>
<keyword evidence="3" id="KW-1185">Reference proteome</keyword>
<feature type="compositionally biased region" description="Basic and acidic residues" evidence="1">
    <location>
        <begin position="68"/>
        <end position="78"/>
    </location>
</feature>
<dbReference type="AlphaFoldDB" id="A0A1R3HM88"/>
<gene>
    <name evidence="2" type="ORF">CCACVL1_18200</name>
</gene>
<proteinExistence type="predicted"/>